<evidence type="ECO:0000259" key="3">
    <source>
        <dbReference type="PROSITE" id="PS51186"/>
    </source>
</evidence>
<dbReference type="RefSeq" id="WP_090723529.1">
    <property type="nucleotide sequence ID" value="NZ_JBHUMJ010000002.1"/>
</dbReference>
<accession>A0ABW5SKE1</accession>
<dbReference type="GO" id="GO:0016746">
    <property type="term" value="F:acyltransferase activity"/>
    <property type="evidence" value="ECO:0007669"/>
    <property type="project" value="UniProtKB-KW"/>
</dbReference>
<feature type="domain" description="N-acetyltransferase" evidence="3">
    <location>
        <begin position="8"/>
        <end position="136"/>
    </location>
</feature>
<dbReference type="PROSITE" id="PS51186">
    <property type="entry name" value="GNAT"/>
    <property type="match status" value="1"/>
</dbReference>
<dbReference type="InterPro" id="IPR016181">
    <property type="entry name" value="Acyl_CoA_acyltransferase"/>
</dbReference>
<dbReference type="PANTHER" id="PTHR43626">
    <property type="entry name" value="ACYL-COA N-ACYLTRANSFERASE"/>
    <property type="match status" value="1"/>
</dbReference>
<evidence type="ECO:0000256" key="1">
    <source>
        <dbReference type="ARBA" id="ARBA00022679"/>
    </source>
</evidence>
<proteinExistence type="predicted"/>
<gene>
    <name evidence="4" type="ORF">ACFSVM_04125</name>
</gene>
<organism evidence="4 5">
    <name type="scientific">Paenibacillus shunpengii</name>
    <dbReference type="NCBI Taxonomy" id="2054424"/>
    <lineage>
        <taxon>Bacteria</taxon>
        <taxon>Bacillati</taxon>
        <taxon>Bacillota</taxon>
        <taxon>Bacilli</taxon>
        <taxon>Bacillales</taxon>
        <taxon>Paenibacillaceae</taxon>
        <taxon>Paenibacillus</taxon>
    </lineage>
</organism>
<sequence length="137" mass="15777">MDSVVVTILINNSIQDHEVPDLRQSVGWDRREQDYPILFKRCLLWGSARDMNGRLIAFGYITGTGLEHGYMEDIMIHPDFQRQGLGKQLVQALLHAAEDARIPIVTVTFADQHESFYIEGGFKRCRGGLWRSREEEQ</sequence>
<name>A0ABW5SKE1_9BACL</name>
<dbReference type="InterPro" id="IPR000182">
    <property type="entry name" value="GNAT_dom"/>
</dbReference>
<dbReference type="InterPro" id="IPR045039">
    <property type="entry name" value="NSI-like"/>
</dbReference>
<dbReference type="Proteomes" id="UP001597540">
    <property type="component" value="Unassembled WGS sequence"/>
</dbReference>
<dbReference type="CDD" id="cd04301">
    <property type="entry name" value="NAT_SF"/>
    <property type="match status" value="1"/>
</dbReference>
<keyword evidence="1 4" id="KW-0808">Transferase</keyword>
<dbReference type="Pfam" id="PF00583">
    <property type="entry name" value="Acetyltransf_1"/>
    <property type="match status" value="1"/>
</dbReference>
<dbReference type="EC" id="2.3.-.-" evidence="4"/>
<keyword evidence="2 4" id="KW-0012">Acyltransferase</keyword>
<evidence type="ECO:0000313" key="4">
    <source>
        <dbReference type="EMBL" id="MFD2699644.1"/>
    </source>
</evidence>
<dbReference type="EMBL" id="JBHUMJ010000002">
    <property type="protein sequence ID" value="MFD2699644.1"/>
    <property type="molecule type" value="Genomic_DNA"/>
</dbReference>
<keyword evidence="5" id="KW-1185">Reference proteome</keyword>
<evidence type="ECO:0000256" key="2">
    <source>
        <dbReference type="ARBA" id="ARBA00023315"/>
    </source>
</evidence>
<protein>
    <submittedName>
        <fullName evidence="4">GNAT family N-acetyltransferase</fullName>
        <ecNumber evidence="4">2.3.-.-</ecNumber>
    </submittedName>
</protein>
<reference evidence="5" key="1">
    <citation type="journal article" date="2019" name="Int. J. Syst. Evol. Microbiol.">
        <title>The Global Catalogue of Microorganisms (GCM) 10K type strain sequencing project: providing services to taxonomists for standard genome sequencing and annotation.</title>
        <authorList>
            <consortium name="The Broad Institute Genomics Platform"/>
            <consortium name="The Broad Institute Genome Sequencing Center for Infectious Disease"/>
            <person name="Wu L."/>
            <person name="Ma J."/>
        </authorList>
    </citation>
    <scope>NUCLEOTIDE SEQUENCE [LARGE SCALE GENOMIC DNA]</scope>
    <source>
        <strain evidence="5">KCTC 33849</strain>
    </source>
</reference>
<evidence type="ECO:0000313" key="5">
    <source>
        <dbReference type="Proteomes" id="UP001597540"/>
    </source>
</evidence>
<dbReference type="SUPFAM" id="SSF55729">
    <property type="entry name" value="Acyl-CoA N-acyltransferases (Nat)"/>
    <property type="match status" value="1"/>
</dbReference>
<dbReference type="Gene3D" id="3.40.630.30">
    <property type="match status" value="1"/>
</dbReference>
<comment type="caution">
    <text evidence="4">The sequence shown here is derived from an EMBL/GenBank/DDBJ whole genome shotgun (WGS) entry which is preliminary data.</text>
</comment>
<dbReference type="PANTHER" id="PTHR43626:SF4">
    <property type="entry name" value="GCN5-RELATED N-ACETYLTRANSFERASE 2, CHLOROPLASTIC"/>
    <property type="match status" value="1"/>
</dbReference>